<feature type="chain" id="PRO_5012126078" description="O-Glycosyl hydrolase family 30" evidence="5">
    <location>
        <begin position="25"/>
        <end position="474"/>
    </location>
</feature>
<proteinExistence type="inferred from homology"/>
<reference evidence="8" key="1">
    <citation type="submission" date="2016-04" db="EMBL/GenBank/DDBJ databases">
        <authorList>
            <person name="Evans L.H."/>
            <person name="Alamgir A."/>
            <person name="Owens N."/>
            <person name="Weber N.D."/>
            <person name="Virtaneva K."/>
            <person name="Barbian K."/>
            <person name="Babar A."/>
            <person name="Rosenke K."/>
        </authorList>
    </citation>
    <scope>NUCLEOTIDE SEQUENCE</scope>
    <source>
        <strain evidence="8">86-1</strain>
    </source>
</reference>
<accession>A0A212JD78</accession>
<evidence type="ECO:0000256" key="4">
    <source>
        <dbReference type="RuleBase" id="RU361188"/>
    </source>
</evidence>
<protein>
    <recommendedName>
        <fullName evidence="9">O-Glycosyl hydrolase family 30</fullName>
    </recommendedName>
</protein>
<keyword evidence="3 4" id="KW-0378">Hydrolase</keyword>
<dbReference type="Gene3D" id="3.20.20.80">
    <property type="entry name" value="Glycosidases"/>
    <property type="match status" value="1"/>
</dbReference>
<dbReference type="Gene3D" id="2.60.40.1180">
    <property type="entry name" value="Golgi alpha-mannosidase II"/>
    <property type="match status" value="1"/>
</dbReference>
<evidence type="ECO:0008006" key="9">
    <source>
        <dbReference type="Google" id="ProtNLM"/>
    </source>
</evidence>
<dbReference type="PANTHER" id="PTHR11069">
    <property type="entry name" value="GLUCOSYLCERAMIDASE"/>
    <property type="match status" value="1"/>
</dbReference>
<dbReference type="InterPro" id="IPR001139">
    <property type="entry name" value="Glyco_hydro_30"/>
</dbReference>
<dbReference type="RefSeq" id="WP_296940223.1">
    <property type="nucleotide sequence ID" value="NZ_LT599032.1"/>
</dbReference>
<evidence type="ECO:0000256" key="2">
    <source>
        <dbReference type="ARBA" id="ARBA00022729"/>
    </source>
</evidence>
<dbReference type="InterPro" id="IPR017853">
    <property type="entry name" value="GH"/>
</dbReference>
<dbReference type="GO" id="GO:0016020">
    <property type="term" value="C:membrane"/>
    <property type="evidence" value="ECO:0007669"/>
    <property type="project" value="GOC"/>
</dbReference>
<dbReference type="SUPFAM" id="SSF51445">
    <property type="entry name" value="(Trans)glycosidases"/>
    <property type="match status" value="1"/>
</dbReference>
<dbReference type="EMBL" id="FLUM01000001">
    <property type="protein sequence ID" value="SBV97378.1"/>
    <property type="molecule type" value="Genomic_DNA"/>
</dbReference>
<dbReference type="PRINTS" id="PR00843">
    <property type="entry name" value="GLHYDRLASE30"/>
</dbReference>
<dbReference type="AlphaFoldDB" id="A0A212JD78"/>
<feature type="signal peptide" evidence="5">
    <location>
        <begin position="1"/>
        <end position="24"/>
    </location>
</feature>
<feature type="domain" description="Glycosyl hydrolase family 30 beta sandwich" evidence="7">
    <location>
        <begin position="410"/>
        <end position="471"/>
    </location>
</feature>
<evidence type="ECO:0000256" key="1">
    <source>
        <dbReference type="ARBA" id="ARBA00005382"/>
    </source>
</evidence>
<organism evidence="8">
    <name type="scientific">uncultured Dysgonomonas sp</name>
    <dbReference type="NCBI Taxonomy" id="206096"/>
    <lineage>
        <taxon>Bacteria</taxon>
        <taxon>Pseudomonadati</taxon>
        <taxon>Bacteroidota</taxon>
        <taxon>Bacteroidia</taxon>
        <taxon>Bacteroidales</taxon>
        <taxon>Dysgonomonadaceae</taxon>
        <taxon>Dysgonomonas</taxon>
        <taxon>environmental samples</taxon>
    </lineage>
</organism>
<dbReference type="GO" id="GO:0006680">
    <property type="term" value="P:glucosylceramide catabolic process"/>
    <property type="evidence" value="ECO:0007669"/>
    <property type="project" value="TreeGrafter"/>
</dbReference>
<evidence type="ECO:0000313" key="8">
    <source>
        <dbReference type="EMBL" id="SBV97378.1"/>
    </source>
</evidence>
<evidence type="ECO:0000256" key="5">
    <source>
        <dbReference type="SAM" id="SignalP"/>
    </source>
</evidence>
<comment type="similarity">
    <text evidence="1 4">Belongs to the glycosyl hydrolase 30 family.</text>
</comment>
<evidence type="ECO:0000256" key="3">
    <source>
        <dbReference type="ARBA" id="ARBA00022801"/>
    </source>
</evidence>
<dbReference type="GO" id="GO:0004348">
    <property type="term" value="F:glucosylceramidase activity"/>
    <property type="evidence" value="ECO:0007669"/>
    <property type="project" value="InterPro"/>
</dbReference>
<dbReference type="Pfam" id="PF17189">
    <property type="entry name" value="Glyco_hydro_30C"/>
    <property type="match status" value="1"/>
</dbReference>
<dbReference type="InterPro" id="IPR033453">
    <property type="entry name" value="Glyco_hydro_30_TIM-barrel"/>
</dbReference>
<evidence type="ECO:0000259" key="7">
    <source>
        <dbReference type="Pfam" id="PF17189"/>
    </source>
</evidence>
<feature type="domain" description="Glycosyl hydrolase family 30 TIM-barrel" evidence="6">
    <location>
        <begin position="64"/>
        <end position="402"/>
    </location>
</feature>
<name>A0A212JD78_9BACT</name>
<keyword evidence="4" id="KW-0326">Glycosidase</keyword>
<keyword evidence="2 5" id="KW-0732">Signal</keyword>
<dbReference type="PROSITE" id="PS51257">
    <property type="entry name" value="PROKAR_LIPOPROTEIN"/>
    <property type="match status" value="1"/>
</dbReference>
<dbReference type="InterPro" id="IPR033452">
    <property type="entry name" value="GH30_C"/>
</dbReference>
<dbReference type="PANTHER" id="PTHR11069:SF23">
    <property type="entry name" value="LYSOSOMAL ACID GLUCOSYLCERAMIDASE"/>
    <property type="match status" value="1"/>
</dbReference>
<dbReference type="Pfam" id="PF02055">
    <property type="entry name" value="Glyco_hydro_30"/>
    <property type="match status" value="1"/>
</dbReference>
<evidence type="ECO:0000259" key="6">
    <source>
        <dbReference type="Pfam" id="PF02055"/>
    </source>
</evidence>
<sequence>MKKTNLFIIALSFLSMGACTSQKANWISTTADNAWQYKAGVILENTPKTADYYEIMVDNPDQTIEGFGTCFNELCWDAIQLVDKAKQEEILRNLFDPEDGLNFTFCRTSIAANDYSREWYSYNETDGDFEMKNFSIERDKETVIPFIKSALALNPDIKLWASPWSVPTWMKTNKYYANQSGPCNDLPKEKEVPLYNDQVIQKPEYLQALALYYSKYLDAYKKESIDISMIMYQNEAFTFSQWPNGSWKPQSIADFNMKYLGPHLAETHPEVEIYAGTFNTSDPQVYEAVLNHPDSKKYIKGVGVQWEGRDIFPKLRELYPGFKLMQSESECGWGDFSWKHAEHTFNLMKRYINGGANSYMNWNSVLKDDGSSTWCWKQNALIRIMSDTKEVIYTPEYYVYKHVISMVPNGSKRLPVESANGKEPNMLAFKTPGNDIILIAANYEETPVGVSIKVNDDYMSVNLEPKSFNTFVIK</sequence>
<dbReference type="InterPro" id="IPR013780">
    <property type="entry name" value="Glyco_hydro_b"/>
</dbReference>
<gene>
    <name evidence="8" type="ORF">KL86DYS1_11894</name>
</gene>